<dbReference type="InterPro" id="IPR029063">
    <property type="entry name" value="SAM-dependent_MTases_sf"/>
</dbReference>
<dbReference type="InterPro" id="IPR044946">
    <property type="entry name" value="Restrct_endonuc_typeI_TRD_sf"/>
</dbReference>
<evidence type="ECO:0000256" key="3">
    <source>
        <dbReference type="ARBA" id="ARBA00022603"/>
    </source>
</evidence>
<dbReference type="PANTHER" id="PTHR42933">
    <property type="entry name" value="SLR6095 PROTEIN"/>
    <property type="match status" value="1"/>
</dbReference>
<sequence>MPAEETKTPDITNPNRTKYNILSAIGDAPWILIYPIAYIIAKTGGQTTDDFNSFIEEYNIEMQLYHILSQVRDKWDIVNELSKTCSAEACKFLLLYDDSLSQTERFEETPSGVNLLAAKLMNISSGKKVADLCTGTLSFIRQCISLGLNCNYLGSEIDSKALSIAMLRADILGNVTITSEDSLKISGKYDYVFCHSPFGLKWRYYYPDCRHSASADWLFAKKCVELLDNGGKAVCIMTNGSTRNNCDKQMRERFIKLGYIETIIALPEKIYSNTAISSTLMVFSKENKSVNFIDASDNFLRTRRTNILSDENILQILSVVGKNTPISYVARNEEIADNDYELYPKNYTEKQPDIPNAVLFSDLITRITRGAQIKANELDTLVCESETDTRLLMLSDMSKGIISDKLPYLSKIEKRYEKYCANDGDIILSKNGYPVKTAVTNISGNEKILVNGNLYIIEIDKSRIEPYYLKAYFDSEKGQAQLKSICVGVTLPNIPIEALKKLQIPMCPLSEQKIIADKYLKKQQEVIDLQKKLDTIEQELKEFF</sequence>
<dbReference type="Pfam" id="PF02384">
    <property type="entry name" value="N6_Mtase"/>
    <property type="match status" value="1"/>
</dbReference>
<dbReference type="RefSeq" id="WP_072299556.1">
    <property type="nucleotide sequence ID" value="NZ_FPIP01000002.1"/>
</dbReference>
<comment type="catalytic activity">
    <reaction evidence="8">
        <text>a 2'-deoxyadenosine in DNA + S-adenosyl-L-methionine = an N(6)-methyl-2'-deoxyadenosine in DNA + S-adenosyl-L-homocysteine + H(+)</text>
        <dbReference type="Rhea" id="RHEA:15197"/>
        <dbReference type="Rhea" id="RHEA-COMP:12418"/>
        <dbReference type="Rhea" id="RHEA-COMP:12419"/>
        <dbReference type="ChEBI" id="CHEBI:15378"/>
        <dbReference type="ChEBI" id="CHEBI:57856"/>
        <dbReference type="ChEBI" id="CHEBI:59789"/>
        <dbReference type="ChEBI" id="CHEBI:90615"/>
        <dbReference type="ChEBI" id="CHEBI:90616"/>
        <dbReference type="EC" id="2.1.1.72"/>
    </reaction>
</comment>
<dbReference type="EMBL" id="FPIP01000002">
    <property type="protein sequence ID" value="SFW22310.1"/>
    <property type="molecule type" value="Genomic_DNA"/>
</dbReference>
<dbReference type="SUPFAM" id="SSF53335">
    <property type="entry name" value="S-adenosyl-L-methionine-dependent methyltransferases"/>
    <property type="match status" value="1"/>
</dbReference>
<evidence type="ECO:0000256" key="7">
    <source>
        <dbReference type="ARBA" id="ARBA00023125"/>
    </source>
</evidence>
<reference evidence="11 12" key="1">
    <citation type="submission" date="2016-11" db="EMBL/GenBank/DDBJ databases">
        <authorList>
            <person name="Jaros S."/>
            <person name="Januszkiewicz K."/>
            <person name="Wedrychowicz H."/>
        </authorList>
    </citation>
    <scope>NUCLEOTIDE SEQUENCE [LARGE SCALE GENOMIC DNA]</scope>
    <source>
        <strain evidence="11 12">YL228</strain>
    </source>
</reference>
<evidence type="ECO:0000256" key="5">
    <source>
        <dbReference type="ARBA" id="ARBA00022691"/>
    </source>
</evidence>
<dbReference type="InterPro" id="IPR051537">
    <property type="entry name" value="DNA_Adenine_Mtase"/>
</dbReference>
<evidence type="ECO:0000259" key="10">
    <source>
        <dbReference type="Pfam" id="PF02384"/>
    </source>
</evidence>
<dbReference type="Pfam" id="PF01420">
    <property type="entry name" value="Methylase_S"/>
    <property type="match status" value="1"/>
</dbReference>
<evidence type="ECO:0000313" key="12">
    <source>
        <dbReference type="Proteomes" id="UP000183461"/>
    </source>
</evidence>
<feature type="domain" description="DNA methylase adenine-specific" evidence="10">
    <location>
        <begin position="109"/>
        <end position="351"/>
    </location>
</feature>
<dbReference type="InterPro" id="IPR000055">
    <property type="entry name" value="Restrct_endonuc_typeI_TRD"/>
</dbReference>
<dbReference type="GO" id="GO:0009007">
    <property type="term" value="F:site-specific DNA-methyltransferase (adenine-specific) activity"/>
    <property type="evidence" value="ECO:0007669"/>
    <property type="project" value="UniProtKB-EC"/>
</dbReference>
<dbReference type="InterPro" id="IPR003356">
    <property type="entry name" value="DNA_methylase_A-5"/>
</dbReference>
<dbReference type="GO" id="GO:0032259">
    <property type="term" value="P:methylation"/>
    <property type="evidence" value="ECO:0007669"/>
    <property type="project" value="UniProtKB-KW"/>
</dbReference>
<feature type="domain" description="Type I restriction modification DNA specificity" evidence="9">
    <location>
        <begin position="411"/>
        <end position="533"/>
    </location>
</feature>
<gene>
    <name evidence="11" type="ORF">SAMN02910280_1192</name>
</gene>
<dbReference type="GO" id="GO:0009307">
    <property type="term" value="P:DNA restriction-modification system"/>
    <property type="evidence" value="ECO:0007669"/>
    <property type="project" value="UniProtKB-KW"/>
</dbReference>
<dbReference type="Gene3D" id="3.40.50.150">
    <property type="entry name" value="Vaccinia Virus protein VP39"/>
    <property type="match status" value="1"/>
</dbReference>
<dbReference type="Proteomes" id="UP000183461">
    <property type="component" value="Unassembled WGS sequence"/>
</dbReference>
<dbReference type="EC" id="2.1.1.72" evidence="2"/>
<evidence type="ECO:0000256" key="1">
    <source>
        <dbReference type="ARBA" id="ARBA00010923"/>
    </source>
</evidence>
<keyword evidence="3" id="KW-0489">Methyltransferase</keyword>
<dbReference type="PANTHER" id="PTHR42933:SF1">
    <property type="entry name" value="SITE-SPECIFIC DNA-METHYLTRANSFERASE (ADENINE-SPECIFIC)"/>
    <property type="match status" value="1"/>
</dbReference>
<dbReference type="GO" id="GO:0008170">
    <property type="term" value="F:N-methyltransferase activity"/>
    <property type="evidence" value="ECO:0007669"/>
    <property type="project" value="InterPro"/>
</dbReference>
<comment type="similarity">
    <text evidence="1">Belongs to the type-I restriction system S methylase family.</text>
</comment>
<evidence type="ECO:0000256" key="6">
    <source>
        <dbReference type="ARBA" id="ARBA00022747"/>
    </source>
</evidence>
<evidence type="ECO:0000256" key="2">
    <source>
        <dbReference type="ARBA" id="ARBA00011900"/>
    </source>
</evidence>
<evidence type="ECO:0000256" key="4">
    <source>
        <dbReference type="ARBA" id="ARBA00022679"/>
    </source>
</evidence>
<dbReference type="SUPFAM" id="SSF116734">
    <property type="entry name" value="DNA methylase specificity domain"/>
    <property type="match status" value="1"/>
</dbReference>
<keyword evidence="6" id="KW-0680">Restriction system</keyword>
<evidence type="ECO:0000313" key="11">
    <source>
        <dbReference type="EMBL" id="SFW22310.1"/>
    </source>
</evidence>
<keyword evidence="4" id="KW-0808">Transferase</keyword>
<accession>A0A1K1MK42</accession>
<keyword evidence="7" id="KW-0238">DNA-binding</keyword>
<evidence type="ECO:0000256" key="8">
    <source>
        <dbReference type="ARBA" id="ARBA00047942"/>
    </source>
</evidence>
<dbReference type="AlphaFoldDB" id="A0A1K1MK42"/>
<dbReference type="GO" id="GO:0003677">
    <property type="term" value="F:DNA binding"/>
    <property type="evidence" value="ECO:0007669"/>
    <property type="project" value="UniProtKB-KW"/>
</dbReference>
<proteinExistence type="inferred from homology"/>
<dbReference type="Gene3D" id="3.90.220.20">
    <property type="entry name" value="DNA methylase specificity domains"/>
    <property type="match status" value="1"/>
</dbReference>
<protein>
    <recommendedName>
        <fullName evidence="2">site-specific DNA-methyltransferase (adenine-specific)</fullName>
        <ecNumber evidence="2">2.1.1.72</ecNumber>
    </recommendedName>
</protein>
<keyword evidence="5" id="KW-0949">S-adenosyl-L-methionine</keyword>
<name>A0A1K1MK42_RUMFL</name>
<organism evidence="11 12">
    <name type="scientific">Ruminococcus flavefaciens</name>
    <dbReference type="NCBI Taxonomy" id="1265"/>
    <lineage>
        <taxon>Bacteria</taxon>
        <taxon>Bacillati</taxon>
        <taxon>Bacillota</taxon>
        <taxon>Clostridia</taxon>
        <taxon>Eubacteriales</taxon>
        <taxon>Oscillospiraceae</taxon>
        <taxon>Ruminococcus</taxon>
    </lineage>
</organism>
<evidence type="ECO:0000259" key="9">
    <source>
        <dbReference type="Pfam" id="PF01420"/>
    </source>
</evidence>